<feature type="signal peptide" evidence="1">
    <location>
        <begin position="1"/>
        <end position="19"/>
    </location>
</feature>
<evidence type="ECO:0008006" key="4">
    <source>
        <dbReference type="Google" id="ProtNLM"/>
    </source>
</evidence>
<dbReference type="AlphaFoldDB" id="A0A9P6LWV8"/>
<dbReference type="Gene3D" id="3.90.1720.10">
    <property type="entry name" value="endopeptidase domain like (from Nostoc punctiforme)"/>
    <property type="match status" value="2"/>
</dbReference>
<dbReference type="InterPro" id="IPR038765">
    <property type="entry name" value="Papain-like_cys_pep_sf"/>
</dbReference>
<gene>
    <name evidence="2" type="ORF">BGZ70_002641</name>
</gene>
<comment type="caution">
    <text evidence="2">The sequence shown here is derived from an EMBL/GenBank/DDBJ whole genome shotgun (WGS) entry which is preliminary data.</text>
</comment>
<keyword evidence="3" id="KW-1185">Reference proteome</keyword>
<reference evidence="2" key="1">
    <citation type="journal article" date="2020" name="Fungal Divers.">
        <title>Resolving the Mortierellaceae phylogeny through synthesis of multi-gene phylogenetics and phylogenomics.</title>
        <authorList>
            <person name="Vandepol N."/>
            <person name="Liber J."/>
            <person name="Desiro A."/>
            <person name="Na H."/>
            <person name="Kennedy M."/>
            <person name="Barry K."/>
            <person name="Grigoriev I.V."/>
            <person name="Miller A.N."/>
            <person name="O'Donnell K."/>
            <person name="Stajich J.E."/>
            <person name="Bonito G."/>
        </authorList>
    </citation>
    <scope>NUCLEOTIDE SEQUENCE</scope>
    <source>
        <strain evidence="2">CK1249</strain>
    </source>
</reference>
<accession>A0A9P6LWV8</accession>
<dbReference type="EMBL" id="JAAAHY010001657">
    <property type="protein sequence ID" value="KAF9947505.1"/>
    <property type="molecule type" value="Genomic_DNA"/>
</dbReference>
<name>A0A9P6LWV8_MORAP</name>
<feature type="non-terminal residue" evidence="2">
    <location>
        <position position="1"/>
    </location>
</feature>
<evidence type="ECO:0000256" key="1">
    <source>
        <dbReference type="SAM" id="SignalP"/>
    </source>
</evidence>
<sequence>MRFFTTLVLLAVSVTAVLAAPKTCKVDGASGTCISLAACNGISLIGYCAGAAGTRCCIGGTTEPPKGPFDAKKVIAAARKRLGVPYSWGGGHKNAPGPSTGTCLADPHVTQIKYAQRQPGDIEFFGTQDNTVHVILYIGKNATGGDMMIEAQKTGTD</sequence>
<feature type="chain" id="PRO_5040374167" description="NlpC/P60 domain-containing protein" evidence="1">
    <location>
        <begin position="20"/>
        <end position="157"/>
    </location>
</feature>
<proteinExistence type="predicted"/>
<protein>
    <recommendedName>
        <fullName evidence="4">NlpC/P60 domain-containing protein</fullName>
    </recommendedName>
</protein>
<dbReference type="InterPro" id="IPR051794">
    <property type="entry name" value="PG_Endopeptidase_C40"/>
</dbReference>
<dbReference type="PANTHER" id="PTHR47359:SF3">
    <property type="entry name" value="NLP_P60 DOMAIN-CONTAINING PROTEIN-RELATED"/>
    <property type="match status" value="1"/>
</dbReference>
<dbReference type="PANTHER" id="PTHR47359">
    <property type="entry name" value="PEPTIDOGLYCAN DL-ENDOPEPTIDASE CWLO"/>
    <property type="match status" value="1"/>
</dbReference>
<dbReference type="SUPFAM" id="SSF54001">
    <property type="entry name" value="Cysteine proteinases"/>
    <property type="match status" value="1"/>
</dbReference>
<dbReference type="Proteomes" id="UP000738359">
    <property type="component" value="Unassembled WGS sequence"/>
</dbReference>
<organism evidence="2 3">
    <name type="scientific">Mortierella alpina</name>
    <name type="common">Oleaginous fungus</name>
    <name type="synonym">Mortierella renispora</name>
    <dbReference type="NCBI Taxonomy" id="64518"/>
    <lineage>
        <taxon>Eukaryota</taxon>
        <taxon>Fungi</taxon>
        <taxon>Fungi incertae sedis</taxon>
        <taxon>Mucoromycota</taxon>
        <taxon>Mortierellomycotina</taxon>
        <taxon>Mortierellomycetes</taxon>
        <taxon>Mortierellales</taxon>
        <taxon>Mortierellaceae</taxon>
        <taxon>Mortierella</taxon>
    </lineage>
</organism>
<keyword evidence="1" id="KW-0732">Signal</keyword>
<evidence type="ECO:0000313" key="3">
    <source>
        <dbReference type="Proteomes" id="UP000738359"/>
    </source>
</evidence>
<evidence type="ECO:0000313" key="2">
    <source>
        <dbReference type="EMBL" id="KAF9947505.1"/>
    </source>
</evidence>
<dbReference type="OrthoDB" id="2251794at2759"/>